<dbReference type="EMBL" id="BMFG01000001">
    <property type="protein sequence ID" value="GGD13601.1"/>
    <property type="molecule type" value="Genomic_DNA"/>
</dbReference>
<evidence type="ECO:0000313" key="2">
    <source>
        <dbReference type="Proteomes" id="UP000625735"/>
    </source>
</evidence>
<dbReference type="Pfam" id="PF25594">
    <property type="entry name" value="GldB_lipo"/>
    <property type="match status" value="1"/>
</dbReference>
<name>A0A917D814_9FLAO</name>
<proteinExistence type="predicted"/>
<protein>
    <submittedName>
        <fullName evidence="1">Gliding motility lipoprotein GldB</fullName>
    </submittedName>
</protein>
<dbReference type="Proteomes" id="UP000625735">
    <property type="component" value="Unassembled WGS sequence"/>
</dbReference>
<sequence>MFLFSCNEKSSLPKEIEELSVDLNIVRFDKFLYETPISEFKTMRSEYSVFFPEEIADSVFINKIQDPLYRELYEEVQKKYSDFTPVQNEIEDLYRHIKFYFPDFKMPSTITTLISEMEYQNKVILTDSLMILSLDLYLGKDHKYYVGEFPGYFCQTFERSQILPDIVTEFNTKVTTPARDRMFISQMIYYGKELYLKDILLPDYADYDKIGYTKEQLEWCEANENEMWLNFIQESYLYSTDLKLVHRFIAPAPFSKFYLDIDNESTGRVGVWLGWQIVRSYMKNNNVSLQQLLAMDARELFELSRYKPKK</sequence>
<dbReference type="InterPro" id="IPR019853">
    <property type="entry name" value="GldB-like"/>
</dbReference>
<dbReference type="NCBIfam" id="TIGR03514">
    <property type="entry name" value="GldB_lipo"/>
    <property type="match status" value="1"/>
</dbReference>
<organism evidence="1 2">
    <name type="scientific">Flavobacterium orientale</name>
    <dbReference type="NCBI Taxonomy" id="1756020"/>
    <lineage>
        <taxon>Bacteria</taxon>
        <taxon>Pseudomonadati</taxon>
        <taxon>Bacteroidota</taxon>
        <taxon>Flavobacteriia</taxon>
        <taxon>Flavobacteriales</taxon>
        <taxon>Flavobacteriaceae</taxon>
        <taxon>Flavobacterium</taxon>
    </lineage>
</organism>
<gene>
    <name evidence="1" type="primary">gldB</name>
    <name evidence="1" type="ORF">GCM10011343_00850</name>
</gene>
<dbReference type="AlphaFoldDB" id="A0A917D814"/>
<reference evidence="1" key="1">
    <citation type="journal article" date="2014" name="Int. J. Syst. Evol. Microbiol.">
        <title>Complete genome sequence of Corynebacterium casei LMG S-19264T (=DSM 44701T), isolated from a smear-ripened cheese.</title>
        <authorList>
            <consortium name="US DOE Joint Genome Institute (JGI-PGF)"/>
            <person name="Walter F."/>
            <person name="Albersmeier A."/>
            <person name="Kalinowski J."/>
            <person name="Ruckert C."/>
        </authorList>
    </citation>
    <scope>NUCLEOTIDE SEQUENCE</scope>
    <source>
        <strain evidence="1">CGMCC 1.12506</strain>
    </source>
</reference>
<keyword evidence="1" id="KW-0449">Lipoprotein</keyword>
<evidence type="ECO:0000313" key="1">
    <source>
        <dbReference type="EMBL" id="GGD13601.1"/>
    </source>
</evidence>
<comment type="caution">
    <text evidence="1">The sequence shown here is derived from an EMBL/GenBank/DDBJ whole genome shotgun (WGS) entry which is preliminary data.</text>
</comment>
<reference evidence="1" key="2">
    <citation type="submission" date="2020-09" db="EMBL/GenBank/DDBJ databases">
        <authorList>
            <person name="Sun Q."/>
            <person name="Zhou Y."/>
        </authorList>
    </citation>
    <scope>NUCLEOTIDE SEQUENCE</scope>
    <source>
        <strain evidence="1">CGMCC 1.12506</strain>
    </source>
</reference>
<keyword evidence="2" id="KW-1185">Reference proteome</keyword>
<accession>A0A917D814</accession>